<evidence type="ECO:0000313" key="4">
    <source>
        <dbReference type="EMBL" id="KAF0292065.1"/>
    </source>
</evidence>
<comment type="caution">
    <text evidence="4">The sequence shown here is derived from an EMBL/GenBank/DDBJ whole genome shotgun (WGS) entry which is preliminary data.</text>
</comment>
<evidence type="ECO:0000259" key="1">
    <source>
        <dbReference type="Pfam" id="PF14744"/>
    </source>
</evidence>
<dbReference type="PANTHER" id="PTHR31409">
    <property type="entry name" value="WASH COMPLEX SUBUNIT 4"/>
    <property type="match status" value="1"/>
</dbReference>
<feature type="domain" description="WASH complex subunit 4 N-terminal" evidence="2">
    <location>
        <begin position="39"/>
        <end position="558"/>
    </location>
</feature>
<dbReference type="InterPro" id="IPR027307">
    <property type="entry name" value="WASH7"/>
</dbReference>
<dbReference type="Pfam" id="PF14744">
    <property type="entry name" value="WASH-7_mid"/>
    <property type="match status" value="1"/>
</dbReference>
<dbReference type="Pfam" id="PF14745">
    <property type="entry name" value="WASH-4_N"/>
    <property type="match status" value="1"/>
</dbReference>
<name>A0A6A4VDU8_AMPAM</name>
<accession>A0A6A4VDU8</accession>
<feature type="domain" description="WASH complex subunit 7 central" evidence="1">
    <location>
        <begin position="565"/>
        <end position="899"/>
    </location>
</feature>
<protein>
    <submittedName>
        <fullName evidence="4">WASH complex subunit 4</fullName>
    </submittedName>
</protein>
<keyword evidence="6" id="KW-1185">Reference proteome</keyword>
<dbReference type="PANTHER" id="PTHR31409:SF0">
    <property type="entry name" value="WASH COMPLEX SUBUNIT 4"/>
    <property type="match status" value="1"/>
</dbReference>
<feature type="domain" description="WASH complex subunit 7 C-terminal" evidence="3">
    <location>
        <begin position="920"/>
        <end position="1083"/>
    </location>
</feature>
<dbReference type="Pfam" id="PF14746">
    <property type="entry name" value="WASH-7_C"/>
    <property type="match status" value="1"/>
</dbReference>
<evidence type="ECO:0000259" key="2">
    <source>
        <dbReference type="Pfam" id="PF14745"/>
    </source>
</evidence>
<dbReference type="AlphaFoldDB" id="A0A6A4VDU8"/>
<dbReference type="InterPro" id="IPR028191">
    <property type="entry name" value="WASH-4_N"/>
</dbReference>
<dbReference type="GO" id="GO:0005768">
    <property type="term" value="C:endosome"/>
    <property type="evidence" value="ECO:0007669"/>
    <property type="project" value="TreeGrafter"/>
</dbReference>
<organism evidence="4 6">
    <name type="scientific">Amphibalanus amphitrite</name>
    <name type="common">Striped barnacle</name>
    <name type="synonym">Balanus amphitrite</name>
    <dbReference type="NCBI Taxonomy" id="1232801"/>
    <lineage>
        <taxon>Eukaryota</taxon>
        <taxon>Metazoa</taxon>
        <taxon>Ecdysozoa</taxon>
        <taxon>Arthropoda</taxon>
        <taxon>Crustacea</taxon>
        <taxon>Multicrustacea</taxon>
        <taxon>Cirripedia</taxon>
        <taxon>Thoracica</taxon>
        <taxon>Thoracicalcarea</taxon>
        <taxon>Balanomorpha</taxon>
        <taxon>Balanoidea</taxon>
        <taxon>Balanidae</taxon>
        <taxon>Amphibalaninae</taxon>
        <taxon>Amphibalanus</taxon>
    </lineage>
</organism>
<dbReference type="EMBL" id="VIIS01001841">
    <property type="protein sequence ID" value="KAF0292065.1"/>
    <property type="molecule type" value="Genomic_DNA"/>
</dbReference>
<dbReference type="OrthoDB" id="10261210at2759"/>
<proteinExistence type="predicted"/>
<sequence length="1088" mass="119731">MASEAHGRCGERLLRRFSMMLEEHSGRLGELTGSAAAATGRPLLLSAGPRESSVLPRLAATENRLLTKVLLALTAVCSEAGLLEREARRELEPALLLYGEPGPADGVPEIQAARLLPTLLRLLALRGRCRQVVGNLLQQLAALHEPARRRLTTVGFHVQVAFEQLGHLLAALARLDQIMARHALIHEHCALYGQLVRRARSRPQLYGLDVPRVALLERLLRDLEARVLSATLLETALDQPPAVLADRELRDEFLLTVSNLLLALEQDDPDSEVPDLVGMAALVALHARLARSADAKTVKRLWAAGRRLPPVLLGGGLVWSLDTFLANHLPGFDQIVDRRTRDAAASAAVAALTSAVAGLPRAVCQQTVQVVAWSAQLMARRSDDPAQTTAASVADGLALLRRGLALALQVRDAARQLLELHAHTGRPLPAATAVLVCRQLELLKALLSAAEQAEPWVRQTAWCAARHAQFRAVRAVAAVRARVATDKKLLAERLDLVSGLETAARAIGGPATRQRHLLARLSLSLCTQPGVFRDGELGQLAELLRGVQLASRLWQRLCAAAHCDFVYWSRSLVPAYLRDAVARPDDWCRLQLMCAALVDAASLLRRGRHLAPDRLVRAYEHELGAALRAALLEPLCAQVETELRLDVHSHLQLADRNPFKVGLRDRRLLLRAAPLPLVAGRLSVRRYCERYLERTFYHLTAVAQHDWRTYAEMRRLARHRYGLETTEPHLPGQTLEQGLDVLEVMRNIHVFVAHYAYNLTNQFFVERCSNNKHLNTLGISHLANSIRTHGTGVINTTVNFTYQFLRNKLSVLSQFLFDEQISSRLASDAPLGAGPYEYQRAERFERAIRGLGVSGDGLSYLGRCRQLVTQIGGALGFVRLVRSGGLHCASGALQFVPDLARPGELGAAAERARLGPTGRAAAHTLDTCLADLTGNGVQNMDFFHLLEEALAPALRHQRNVHLRAFHLLVPPLCINHVQHVLEAKERLVKGTRAGALFTEDGFAMGVAFLLKLLALDGAFDALYWWRTVRARCQAQLAAAVRQADGADAQLQHAVGLTLTRLRRSQTEYDLLFYNMAAARVFFREAAAV</sequence>
<dbReference type="GO" id="GO:0007032">
    <property type="term" value="P:endosome organization"/>
    <property type="evidence" value="ECO:0007669"/>
    <property type="project" value="TreeGrafter"/>
</dbReference>
<evidence type="ECO:0000313" key="5">
    <source>
        <dbReference type="EMBL" id="KAF0311931.1"/>
    </source>
</evidence>
<gene>
    <name evidence="4" type="primary">WASHC4_0</name>
    <name evidence="5" type="synonym">WASHC4_1</name>
    <name evidence="4" type="ORF">FJT64_009905</name>
    <name evidence="5" type="ORF">FJT64_017282</name>
</gene>
<evidence type="ECO:0000313" key="6">
    <source>
        <dbReference type="Proteomes" id="UP000440578"/>
    </source>
</evidence>
<evidence type="ECO:0000259" key="3">
    <source>
        <dbReference type="Pfam" id="PF14746"/>
    </source>
</evidence>
<reference evidence="4 6" key="1">
    <citation type="submission" date="2019-07" db="EMBL/GenBank/DDBJ databases">
        <title>Draft genome assembly of a fouling barnacle, Amphibalanus amphitrite (Darwin, 1854): The first reference genome for Thecostraca.</title>
        <authorList>
            <person name="Kim W."/>
        </authorList>
    </citation>
    <scope>NUCLEOTIDE SEQUENCE [LARGE SCALE GENOMIC DNA]</scope>
    <source>
        <strain evidence="4">SNU_AA5</strain>
        <tissue evidence="4">Soma without cirri and trophi</tissue>
    </source>
</reference>
<dbReference type="InterPro" id="IPR028283">
    <property type="entry name" value="WASH-7_C"/>
</dbReference>
<dbReference type="EMBL" id="VIIS01000205">
    <property type="protein sequence ID" value="KAF0311931.1"/>
    <property type="molecule type" value="Genomic_DNA"/>
</dbReference>
<dbReference type="GO" id="GO:0016197">
    <property type="term" value="P:endosomal transport"/>
    <property type="evidence" value="ECO:0007669"/>
    <property type="project" value="TreeGrafter"/>
</dbReference>
<dbReference type="GO" id="GO:0071203">
    <property type="term" value="C:WASH complex"/>
    <property type="evidence" value="ECO:0007669"/>
    <property type="project" value="InterPro"/>
</dbReference>
<dbReference type="InterPro" id="IPR028282">
    <property type="entry name" value="WASH-7_central"/>
</dbReference>
<dbReference type="Proteomes" id="UP000440578">
    <property type="component" value="Unassembled WGS sequence"/>
</dbReference>